<dbReference type="GO" id="GO:0046872">
    <property type="term" value="F:metal ion binding"/>
    <property type="evidence" value="ECO:0007669"/>
    <property type="project" value="UniProtKB-KW"/>
</dbReference>
<keyword evidence="9" id="KW-0812">Transmembrane</keyword>
<evidence type="ECO:0000256" key="2">
    <source>
        <dbReference type="ARBA" id="ARBA00022670"/>
    </source>
</evidence>
<dbReference type="OMA" id="YASTCQH"/>
<evidence type="ECO:0008006" key="13">
    <source>
        <dbReference type="Google" id="ProtNLM"/>
    </source>
</evidence>
<keyword evidence="4" id="KW-0378">Hydrolase</keyword>
<evidence type="ECO:0000313" key="11">
    <source>
        <dbReference type="EMBL" id="EEC51060.1"/>
    </source>
</evidence>
<keyword evidence="3 8" id="KW-0479">Metal-binding</keyword>
<dbReference type="eggNOG" id="KOG2556">
    <property type="taxonomic scope" value="Eukaryota"/>
</dbReference>
<evidence type="ECO:0000256" key="4">
    <source>
        <dbReference type="ARBA" id="ARBA00022801"/>
    </source>
</evidence>
<dbReference type="Gene3D" id="2.10.55.10">
    <property type="entry name" value="Leishmanolysin domain 3"/>
    <property type="match status" value="1"/>
</dbReference>
<keyword evidence="12" id="KW-1185">Reference proteome</keyword>
<keyword evidence="10" id="KW-0732">Signal</keyword>
<comment type="cofactor">
    <cofactor evidence="8">
        <name>Zn(2+)</name>
        <dbReference type="ChEBI" id="CHEBI:29105"/>
    </cofactor>
    <text evidence="8">Binds 1 zinc ion per subunit.</text>
</comment>
<dbReference type="KEGG" id="pti:PHATRDRAFT_42588"/>
<keyword evidence="5 8" id="KW-0862">Zinc</keyword>
<dbReference type="Pfam" id="PF01457">
    <property type="entry name" value="Peptidase_M8"/>
    <property type="match status" value="1"/>
</dbReference>
<dbReference type="EMBL" id="CM000605">
    <property type="protein sequence ID" value="EEC51060.1"/>
    <property type="molecule type" value="Genomic_DNA"/>
</dbReference>
<dbReference type="GO" id="GO:0004222">
    <property type="term" value="F:metalloendopeptidase activity"/>
    <property type="evidence" value="ECO:0007669"/>
    <property type="project" value="InterPro"/>
</dbReference>
<feature type="active site" evidence="7">
    <location>
        <position position="266"/>
    </location>
</feature>
<evidence type="ECO:0000256" key="6">
    <source>
        <dbReference type="ARBA" id="ARBA00023049"/>
    </source>
</evidence>
<protein>
    <recommendedName>
        <fullName evidence="13">Leishmanolysin-like peptidase</fullName>
    </recommendedName>
</protein>
<dbReference type="RefSeq" id="XP_002176597.1">
    <property type="nucleotide sequence ID" value="XM_002176561.1"/>
</dbReference>
<evidence type="ECO:0000256" key="3">
    <source>
        <dbReference type="ARBA" id="ARBA00022723"/>
    </source>
</evidence>
<evidence type="ECO:0000313" key="12">
    <source>
        <dbReference type="Proteomes" id="UP000000759"/>
    </source>
</evidence>
<dbReference type="PaxDb" id="2850-Phatr42588"/>
<keyword evidence="9" id="KW-1133">Transmembrane helix</keyword>
<dbReference type="Proteomes" id="UP000000759">
    <property type="component" value="Chromosome 1"/>
</dbReference>
<feature type="transmembrane region" description="Helical" evidence="9">
    <location>
        <begin position="690"/>
        <end position="713"/>
    </location>
</feature>
<keyword evidence="2" id="KW-0645">Protease</keyword>
<dbReference type="FunFam" id="3.90.132.10:FF:000001">
    <property type="entry name" value="leishmanolysin-like peptidase isoform X2"/>
    <property type="match status" value="1"/>
</dbReference>
<sequence>MRAWIVLGLSTLTCTNAVLGLRNTEPVSTTASNRERMHVVRRLYGSHARDVRNVLDEVETRMQRYQTGFNVDPEHVVPYENHPFEEMKHRNLQDDGSETSTTDTVNNSTSRFRNMRIRFETKALDDMRDATNAAKIDWYKNLVLPVTAQFWSQALQVVPVAGRLRISAGDLESRTYCGDSEFTAVPTSHVTEGLDNTDLVLYVSGSPSSRFCPDRTLAVAVPCNFDQWDRPTAGAINVCLDNIELNPDGTATSEVKQDYVDVTIHEVAHVLGHSSNSYRFFWDPETGTPRTTRPFSPRTVTCVNGEERTGIYPGETTMGFFERNGQRYATIVTPKVRAIARNQFDCQSLEGGQLENQPTRSESCTGDHWDERLFYPEAMSGIISPTTNILSSLTLALMEDSGWYKANYTSSRMSPWGLGVGCDFVNKPCIVQGRNGPTLPDHALGFFCNTEGQKSCSSELTHKMACTIVDYSKESPQELPPKENQYFPNAPGKGGPRQGDYCPVFGSTYDNKDTSELDCTNAGNNGAALNFYGERYGDDSQCIPSSSGEGRCYVTKCVRNPKVLEVNVGGKWLTCVSDYQRIDTGIIGTNIPQTLICPRISQACPDLFCPFNCAGRGTCNYTNRVNGTVQPKCECFDPDDTSEACSDSLIPEGDFLDDSSGLFDNLEENFFDPLLVVFIDHPNKWTGASWAWATGLITMCLILLLCICSSFMPQRKSKAKIYR</sequence>
<feature type="binding site" evidence="8">
    <location>
        <position position="269"/>
    </location>
    <ligand>
        <name>Zn(2+)</name>
        <dbReference type="ChEBI" id="CHEBI:29105"/>
        <note>catalytic</note>
    </ligand>
</feature>
<evidence type="ECO:0000256" key="5">
    <source>
        <dbReference type="ARBA" id="ARBA00022833"/>
    </source>
</evidence>
<dbReference type="GO" id="GO:0005737">
    <property type="term" value="C:cytoplasm"/>
    <property type="evidence" value="ECO:0007669"/>
    <property type="project" value="TreeGrafter"/>
</dbReference>
<dbReference type="PANTHER" id="PTHR10942:SF0">
    <property type="entry name" value="LEISHMANOLYSIN-LIKE PEPTIDASE"/>
    <property type="match status" value="1"/>
</dbReference>
<dbReference type="SUPFAM" id="SSF55486">
    <property type="entry name" value="Metalloproteases ('zincins'), catalytic domain"/>
    <property type="match status" value="1"/>
</dbReference>
<dbReference type="InterPro" id="IPR001577">
    <property type="entry name" value="Peptidase_M8"/>
</dbReference>
<evidence type="ECO:0000256" key="7">
    <source>
        <dbReference type="PIRSR" id="PIRSR601577-1"/>
    </source>
</evidence>
<reference evidence="11 12" key="1">
    <citation type="journal article" date="2008" name="Nature">
        <title>The Phaeodactylum genome reveals the evolutionary history of diatom genomes.</title>
        <authorList>
            <person name="Bowler C."/>
            <person name="Allen A.E."/>
            <person name="Badger J.H."/>
            <person name="Grimwood J."/>
            <person name="Jabbari K."/>
            <person name="Kuo A."/>
            <person name="Maheswari U."/>
            <person name="Martens C."/>
            <person name="Maumus F."/>
            <person name="Otillar R.P."/>
            <person name="Rayko E."/>
            <person name="Salamov A."/>
            <person name="Vandepoele K."/>
            <person name="Beszteri B."/>
            <person name="Gruber A."/>
            <person name="Heijde M."/>
            <person name="Katinka M."/>
            <person name="Mock T."/>
            <person name="Valentin K."/>
            <person name="Verret F."/>
            <person name="Berges J.A."/>
            <person name="Brownlee C."/>
            <person name="Cadoret J.P."/>
            <person name="Chiovitti A."/>
            <person name="Choi C.J."/>
            <person name="Coesel S."/>
            <person name="De Martino A."/>
            <person name="Detter J.C."/>
            <person name="Durkin C."/>
            <person name="Falciatore A."/>
            <person name="Fournet J."/>
            <person name="Haruta M."/>
            <person name="Huysman M.J."/>
            <person name="Jenkins B.D."/>
            <person name="Jiroutova K."/>
            <person name="Jorgensen R.E."/>
            <person name="Joubert Y."/>
            <person name="Kaplan A."/>
            <person name="Kroger N."/>
            <person name="Kroth P.G."/>
            <person name="La Roche J."/>
            <person name="Lindquist E."/>
            <person name="Lommer M."/>
            <person name="Martin-Jezequel V."/>
            <person name="Lopez P.J."/>
            <person name="Lucas S."/>
            <person name="Mangogna M."/>
            <person name="McGinnis K."/>
            <person name="Medlin L.K."/>
            <person name="Montsant A."/>
            <person name="Oudot-Le Secq M.P."/>
            <person name="Napoli C."/>
            <person name="Obornik M."/>
            <person name="Parker M.S."/>
            <person name="Petit J.L."/>
            <person name="Porcel B.M."/>
            <person name="Poulsen N."/>
            <person name="Robison M."/>
            <person name="Rychlewski L."/>
            <person name="Rynearson T.A."/>
            <person name="Schmutz J."/>
            <person name="Shapiro H."/>
            <person name="Siaut M."/>
            <person name="Stanley M."/>
            <person name="Sussman M.R."/>
            <person name="Taylor A.R."/>
            <person name="Vardi A."/>
            <person name="von Dassow P."/>
            <person name="Vyverman W."/>
            <person name="Willis A."/>
            <person name="Wyrwicz L.S."/>
            <person name="Rokhsar D.S."/>
            <person name="Weissenbach J."/>
            <person name="Armbrust E.V."/>
            <person name="Green B.R."/>
            <person name="Van de Peer Y."/>
            <person name="Grigoriev I.V."/>
        </authorList>
    </citation>
    <scope>NUCLEOTIDE SEQUENCE [LARGE SCALE GENOMIC DNA]</scope>
    <source>
        <strain evidence="11 12">CCAP 1055/1</strain>
    </source>
</reference>
<name>B7FNU6_PHATC</name>
<dbReference type="Gene3D" id="3.90.132.10">
    <property type="entry name" value="Leishmanolysin , domain 2"/>
    <property type="match status" value="1"/>
</dbReference>
<feature type="signal peptide" evidence="10">
    <location>
        <begin position="1"/>
        <end position="20"/>
    </location>
</feature>
<reference evidence="12" key="2">
    <citation type="submission" date="2008-08" db="EMBL/GenBank/DDBJ databases">
        <authorList>
            <consortium name="Diatom Consortium"/>
            <person name="Grigoriev I."/>
            <person name="Grimwood J."/>
            <person name="Kuo A."/>
            <person name="Otillar R.P."/>
            <person name="Salamov A."/>
            <person name="Detter J.C."/>
            <person name="Lindquist E."/>
            <person name="Shapiro H."/>
            <person name="Lucas S."/>
            <person name="Glavina del Rio T."/>
            <person name="Pitluck S."/>
            <person name="Rokhsar D."/>
            <person name="Bowler C."/>
        </authorList>
    </citation>
    <scope>GENOME REANNOTATION</scope>
    <source>
        <strain evidence="12">CCAP 1055/1</strain>
    </source>
</reference>
<evidence type="ECO:0000256" key="10">
    <source>
        <dbReference type="SAM" id="SignalP"/>
    </source>
</evidence>
<dbReference type="Gene3D" id="3.10.170.20">
    <property type="match status" value="1"/>
</dbReference>
<dbReference type="GO" id="GO:0006508">
    <property type="term" value="P:proteolysis"/>
    <property type="evidence" value="ECO:0007669"/>
    <property type="project" value="UniProtKB-KW"/>
</dbReference>
<feature type="binding site" evidence="8">
    <location>
        <position position="368"/>
    </location>
    <ligand>
        <name>Zn(2+)</name>
        <dbReference type="ChEBI" id="CHEBI:29105"/>
        <note>catalytic</note>
    </ligand>
</feature>
<dbReference type="GeneID" id="7195962"/>
<feature type="binding site" evidence="8">
    <location>
        <position position="265"/>
    </location>
    <ligand>
        <name>Zn(2+)</name>
        <dbReference type="ChEBI" id="CHEBI:29105"/>
        <note>catalytic</note>
    </ligand>
</feature>
<comment type="similarity">
    <text evidence="1">Belongs to the peptidase M8 family.</text>
</comment>
<evidence type="ECO:0000256" key="9">
    <source>
        <dbReference type="SAM" id="Phobius"/>
    </source>
</evidence>
<evidence type="ECO:0000256" key="8">
    <source>
        <dbReference type="PIRSR" id="PIRSR601577-2"/>
    </source>
</evidence>
<keyword evidence="6 8" id="KW-0482">Metalloprotease</keyword>
<evidence type="ECO:0000256" key="1">
    <source>
        <dbReference type="ARBA" id="ARBA00005860"/>
    </source>
</evidence>
<dbReference type="AlphaFoldDB" id="B7FNU6"/>
<keyword evidence="9" id="KW-0472">Membrane</keyword>
<accession>B7FNU6</accession>
<organism evidence="11 12">
    <name type="scientific">Phaeodactylum tricornutum (strain CCAP 1055/1)</name>
    <dbReference type="NCBI Taxonomy" id="556484"/>
    <lineage>
        <taxon>Eukaryota</taxon>
        <taxon>Sar</taxon>
        <taxon>Stramenopiles</taxon>
        <taxon>Ochrophyta</taxon>
        <taxon>Bacillariophyta</taxon>
        <taxon>Bacillariophyceae</taxon>
        <taxon>Bacillariophycidae</taxon>
        <taxon>Naviculales</taxon>
        <taxon>Phaeodactylaceae</taxon>
        <taxon>Phaeodactylum</taxon>
    </lineage>
</organism>
<dbReference type="InParanoid" id="B7FNU6"/>
<dbReference type="GO" id="GO:0016020">
    <property type="term" value="C:membrane"/>
    <property type="evidence" value="ECO:0007669"/>
    <property type="project" value="InterPro"/>
</dbReference>
<dbReference type="PANTHER" id="PTHR10942">
    <property type="entry name" value="LEISHMANOLYSIN-LIKE PEPTIDASE"/>
    <property type="match status" value="1"/>
</dbReference>
<feature type="chain" id="PRO_5002854831" description="Leishmanolysin-like peptidase" evidence="10">
    <location>
        <begin position="21"/>
        <end position="723"/>
    </location>
</feature>
<proteinExistence type="inferred from homology"/>
<dbReference type="HOGENOM" id="CLU_382862_0_0_1"/>
<dbReference type="GO" id="GO:0007155">
    <property type="term" value="P:cell adhesion"/>
    <property type="evidence" value="ECO:0007669"/>
    <property type="project" value="InterPro"/>
</dbReference>
<dbReference type="OrthoDB" id="527990at2759"/>
<gene>
    <name evidence="11" type="ORF">PHATRDRAFT_42588</name>
</gene>